<dbReference type="EMBL" id="JAPFRF010000011">
    <property type="protein sequence ID" value="KAJ7317893.1"/>
    <property type="molecule type" value="Genomic_DNA"/>
</dbReference>
<dbReference type="AlphaFoldDB" id="A0A9Q1AY97"/>
<evidence type="ECO:0000313" key="1">
    <source>
        <dbReference type="EMBL" id="KAJ7317893.1"/>
    </source>
</evidence>
<gene>
    <name evidence="1" type="ORF">JRQ81_004055</name>
</gene>
<comment type="caution">
    <text evidence="1">The sequence shown here is derived from an EMBL/GenBank/DDBJ whole genome shotgun (WGS) entry which is preliminary data.</text>
</comment>
<name>A0A9Q1AY97_9SAUR</name>
<accession>A0A9Q1AY97</accession>
<evidence type="ECO:0000313" key="2">
    <source>
        <dbReference type="Proteomes" id="UP001142489"/>
    </source>
</evidence>
<sequence length="61" mass="6709">SMKSSTRPFYPFQAEVPTGERISCDSKASEISSIGLIHTFTAPGPTCCLLRCMIFPLSKIR</sequence>
<protein>
    <submittedName>
        <fullName evidence="1">Uncharacterized protein</fullName>
    </submittedName>
</protein>
<feature type="non-terminal residue" evidence="1">
    <location>
        <position position="61"/>
    </location>
</feature>
<organism evidence="1 2">
    <name type="scientific">Phrynocephalus forsythii</name>
    <dbReference type="NCBI Taxonomy" id="171643"/>
    <lineage>
        <taxon>Eukaryota</taxon>
        <taxon>Metazoa</taxon>
        <taxon>Chordata</taxon>
        <taxon>Craniata</taxon>
        <taxon>Vertebrata</taxon>
        <taxon>Euteleostomi</taxon>
        <taxon>Lepidosauria</taxon>
        <taxon>Squamata</taxon>
        <taxon>Bifurcata</taxon>
        <taxon>Unidentata</taxon>
        <taxon>Episquamata</taxon>
        <taxon>Toxicofera</taxon>
        <taxon>Iguania</taxon>
        <taxon>Acrodonta</taxon>
        <taxon>Agamidae</taxon>
        <taxon>Agaminae</taxon>
        <taxon>Phrynocephalus</taxon>
    </lineage>
</organism>
<dbReference type="Proteomes" id="UP001142489">
    <property type="component" value="Unassembled WGS sequence"/>
</dbReference>
<proteinExistence type="predicted"/>
<keyword evidence="2" id="KW-1185">Reference proteome</keyword>
<reference evidence="1" key="1">
    <citation type="journal article" date="2023" name="DNA Res.">
        <title>Chromosome-level genome assembly of Phrynocephalus forsythii using third-generation DNA sequencing and Hi-C analysis.</title>
        <authorList>
            <person name="Qi Y."/>
            <person name="Zhao W."/>
            <person name="Zhao Y."/>
            <person name="Niu C."/>
            <person name="Cao S."/>
            <person name="Zhang Y."/>
        </authorList>
    </citation>
    <scope>NUCLEOTIDE SEQUENCE</scope>
    <source>
        <tissue evidence="1">Muscle</tissue>
    </source>
</reference>